<organism evidence="10 11">
    <name type="scientific">Trapa incisa</name>
    <dbReference type="NCBI Taxonomy" id="236973"/>
    <lineage>
        <taxon>Eukaryota</taxon>
        <taxon>Viridiplantae</taxon>
        <taxon>Streptophyta</taxon>
        <taxon>Embryophyta</taxon>
        <taxon>Tracheophyta</taxon>
        <taxon>Spermatophyta</taxon>
        <taxon>Magnoliopsida</taxon>
        <taxon>eudicotyledons</taxon>
        <taxon>Gunneridae</taxon>
        <taxon>Pentapetalae</taxon>
        <taxon>rosids</taxon>
        <taxon>malvids</taxon>
        <taxon>Myrtales</taxon>
        <taxon>Lythraceae</taxon>
        <taxon>Trapa</taxon>
    </lineage>
</organism>
<evidence type="ECO:0000256" key="3">
    <source>
        <dbReference type="ARBA" id="ARBA00022448"/>
    </source>
</evidence>
<evidence type="ECO:0000259" key="9">
    <source>
        <dbReference type="Pfam" id="PF00909"/>
    </source>
</evidence>
<keyword evidence="7 8" id="KW-0924">Ammonia transport</keyword>
<evidence type="ECO:0000313" key="11">
    <source>
        <dbReference type="Proteomes" id="UP001345219"/>
    </source>
</evidence>
<keyword evidence="4 8" id="KW-0812">Transmembrane</keyword>
<evidence type="ECO:0000256" key="1">
    <source>
        <dbReference type="ARBA" id="ARBA00004651"/>
    </source>
</evidence>
<evidence type="ECO:0000313" key="10">
    <source>
        <dbReference type="EMBL" id="KAK4752590.1"/>
    </source>
</evidence>
<feature type="transmembrane region" description="Helical" evidence="8">
    <location>
        <begin position="199"/>
        <end position="217"/>
    </location>
</feature>
<dbReference type="PROSITE" id="PS01219">
    <property type="entry name" value="AMMONIUM_TRANSP"/>
    <property type="match status" value="1"/>
</dbReference>
<dbReference type="GO" id="GO:0005886">
    <property type="term" value="C:plasma membrane"/>
    <property type="evidence" value="ECO:0007669"/>
    <property type="project" value="UniProtKB-SubCell"/>
</dbReference>
<dbReference type="EMBL" id="JAXIOK010000016">
    <property type="protein sequence ID" value="KAK4752590.1"/>
    <property type="molecule type" value="Genomic_DNA"/>
</dbReference>
<dbReference type="Pfam" id="PF00909">
    <property type="entry name" value="Ammonium_transp"/>
    <property type="match status" value="1"/>
</dbReference>
<feature type="transmembrane region" description="Helical" evidence="8">
    <location>
        <begin position="229"/>
        <end position="249"/>
    </location>
</feature>
<keyword evidence="11" id="KW-1185">Reference proteome</keyword>
<dbReference type="PANTHER" id="PTHR43029">
    <property type="entry name" value="AMMONIUM TRANSPORTER MEP2"/>
    <property type="match status" value="1"/>
</dbReference>
<dbReference type="SUPFAM" id="SSF111352">
    <property type="entry name" value="Ammonium transporter"/>
    <property type="match status" value="1"/>
</dbReference>
<comment type="subcellular location">
    <subcellularLocation>
        <location evidence="1 8">Cell membrane</location>
        <topology evidence="1 8">Multi-pass membrane protein</topology>
    </subcellularLocation>
</comment>
<dbReference type="InterPro" id="IPR029020">
    <property type="entry name" value="Ammonium/urea_transptr"/>
</dbReference>
<sequence>MAATAQAYGIDLPAVPAWLNKGDNGWQITAATLVGLQSMPGLVVLYASIVKKKWAVNSAFMALYAFAAVLIFWVLLCYRMAFGDELLPFWGKGAPALGQNFLVRRAKVPETIHFRKDGTVESPANEPFYPMASLVYFQFTYAAITMILLAGAVLGRMNIRAWMAFVPLWLIFSYTVSAFSLWGGGFLYQWGVIDYSGGYVIHLSSGIAGFTAAYWVGPRLKNDKERFPPNNVLLMLAGAGLLWMGWSGFNGGAPYAANVVSSVAVLNTNICAATSLLTWTTLDVVFFGKPSVIGAVQGMMTGLACITPGAGVVQSWAAMLMGMLSGSVPWVDDALGVLHTHAVAGLLGGVLTGLLAEPTLCNMILPIPNSRGALYGGSGLLQPLKQIVAAMFVISWNIVSTSAICLAINLVVPLRMPDEQLMIGDDAVHGEEAYALWGDGDKYNPTNSSNWPGQALFTEAVPINIPPSPYNNGARGVTVNL</sequence>
<feature type="transmembrane region" description="Helical" evidence="8">
    <location>
        <begin position="387"/>
        <end position="412"/>
    </location>
</feature>
<dbReference type="InterPro" id="IPR024041">
    <property type="entry name" value="NH4_transpt_AmtB-like_dom"/>
</dbReference>
<keyword evidence="5 8" id="KW-1133">Transmembrane helix</keyword>
<dbReference type="PANTHER" id="PTHR43029:SF38">
    <property type="entry name" value="AMMONIUM TRANSPORTER 2"/>
    <property type="match status" value="1"/>
</dbReference>
<comment type="similarity">
    <text evidence="2 8">Belongs to the ammonia transporter channel (TC 1.A.11.2) family.</text>
</comment>
<evidence type="ECO:0000256" key="7">
    <source>
        <dbReference type="ARBA" id="ARBA00023177"/>
    </source>
</evidence>
<dbReference type="FunFam" id="1.10.3430.10:FF:000005">
    <property type="entry name" value="Ammonium transporter"/>
    <property type="match status" value="1"/>
</dbReference>
<evidence type="ECO:0000256" key="4">
    <source>
        <dbReference type="ARBA" id="ARBA00022692"/>
    </source>
</evidence>
<dbReference type="InterPro" id="IPR002229">
    <property type="entry name" value="RhesusRHD"/>
</dbReference>
<feature type="transmembrane region" description="Helical" evidence="8">
    <location>
        <begin position="135"/>
        <end position="154"/>
    </location>
</feature>
<dbReference type="AlphaFoldDB" id="A0AAN7JTF7"/>
<dbReference type="NCBIfam" id="TIGR00836">
    <property type="entry name" value="amt"/>
    <property type="match status" value="1"/>
</dbReference>
<protein>
    <recommendedName>
        <fullName evidence="8">Ammonium transporter</fullName>
    </recommendedName>
</protein>
<dbReference type="PRINTS" id="PR00342">
    <property type="entry name" value="RHESUSRHD"/>
</dbReference>
<evidence type="ECO:0000256" key="5">
    <source>
        <dbReference type="ARBA" id="ARBA00022989"/>
    </source>
</evidence>
<feature type="transmembrane region" description="Helical" evidence="8">
    <location>
        <begin position="255"/>
        <end position="279"/>
    </location>
</feature>
<reference evidence="10 11" key="1">
    <citation type="journal article" date="2023" name="Hortic Res">
        <title>Pangenome of water caltrop reveals structural variations and asymmetric subgenome divergence after allopolyploidization.</title>
        <authorList>
            <person name="Zhang X."/>
            <person name="Chen Y."/>
            <person name="Wang L."/>
            <person name="Yuan Y."/>
            <person name="Fang M."/>
            <person name="Shi L."/>
            <person name="Lu R."/>
            <person name="Comes H.P."/>
            <person name="Ma Y."/>
            <person name="Chen Y."/>
            <person name="Huang G."/>
            <person name="Zhou Y."/>
            <person name="Zheng Z."/>
            <person name="Qiu Y."/>
        </authorList>
    </citation>
    <scope>NUCLEOTIDE SEQUENCE [LARGE SCALE GENOMIC DNA]</scope>
    <source>
        <tissue evidence="10">Roots</tissue>
    </source>
</reference>
<keyword evidence="3 8" id="KW-0813">Transport</keyword>
<gene>
    <name evidence="10" type="ORF">SAY87_021388</name>
</gene>
<feature type="transmembrane region" description="Helical" evidence="8">
    <location>
        <begin position="166"/>
        <end position="187"/>
    </location>
</feature>
<evidence type="ECO:0000256" key="8">
    <source>
        <dbReference type="RuleBase" id="RU362002"/>
    </source>
</evidence>
<keyword evidence="6 8" id="KW-0472">Membrane</keyword>
<accession>A0AAN7JTF7</accession>
<proteinExistence type="inferred from homology"/>
<name>A0AAN7JTF7_9MYRT</name>
<dbReference type="InterPro" id="IPR001905">
    <property type="entry name" value="Ammonium_transpt"/>
</dbReference>
<evidence type="ECO:0000256" key="2">
    <source>
        <dbReference type="ARBA" id="ARBA00005887"/>
    </source>
</evidence>
<feature type="transmembrane region" description="Helical" evidence="8">
    <location>
        <begin position="59"/>
        <end position="81"/>
    </location>
</feature>
<dbReference type="Gene3D" id="1.10.3430.10">
    <property type="entry name" value="Ammonium transporter AmtB like domains"/>
    <property type="match status" value="1"/>
</dbReference>
<comment type="caution">
    <text evidence="10">The sequence shown here is derived from an EMBL/GenBank/DDBJ whole genome shotgun (WGS) entry which is preliminary data.</text>
</comment>
<feature type="transmembrane region" description="Helical" evidence="8">
    <location>
        <begin position="291"/>
        <end position="309"/>
    </location>
</feature>
<dbReference type="InterPro" id="IPR018047">
    <property type="entry name" value="Ammonium_transpt_CS"/>
</dbReference>
<dbReference type="GO" id="GO:0008519">
    <property type="term" value="F:ammonium channel activity"/>
    <property type="evidence" value="ECO:0007669"/>
    <property type="project" value="InterPro"/>
</dbReference>
<dbReference type="Proteomes" id="UP001345219">
    <property type="component" value="Chromosome 16"/>
</dbReference>
<feature type="transmembrane region" description="Helical" evidence="8">
    <location>
        <begin position="343"/>
        <end position="367"/>
    </location>
</feature>
<feature type="domain" description="Ammonium transporter AmtB-like" evidence="9">
    <location>
        <begin position="26"/>
        <end position="434"/>
    </location>
</feature>
<evidence type="ECO:0000256" key="6">
    <source>
        <dbReference type="ARBA" id="ARBA00023136"/>
    </source>
</evidence>
<feature type="transmembrane region" description="Helical" evidence="8">
    <location>
        <begin position="26"/>
        <end position="47"/>
    </location>
</feature>